<keyword evidence="1" id="KW-1133">Transmembrane helix</keyword>
<keyword evidence="1" id="KW-0812">Transmembrane</keyword>
<proteinExistence type="predicted"/>
<sequence length="103" mass="10946">MINVYTGFNAEVFSMVILALIALSLFVLGILTAYFGSGKSRSVGAGLLVVGVFIGFLTAYLSRYTFHLGLVQNVIYGTLFYVIAAIIGAVIGLLVFLGAIMKT</sequence>
<gene>
    <name evidence="2" type="ORF">OXIME_000951</name>
</gene>
<dbReference type="RefSeq" id="WP_393970720.1">
    <property type="nucleotide sequence ID" value="NZ_CP133772.1"/>
</dbReference>
<dbReference type="Proteomes" id="UP001451606">
    <property type="component" value="Chromosome"/>
</dbReference>
<dbReference type="AlphaFoldDB" id="A0AAX4NI09"/>
<keyword evidence="1" id="KW-0472">Membrane</keyword>
<feature type="transmembrane region" description="Helical" evidence="1">
    <location>
        <begin position="74"/>
        <end position="100"/>
    </location>
</feature>
<evidence type="ECO:0000256" key="1">
    <source>
        <dbReference type="SAM" id="Phobius"/>
    </source>
</evidence>
<evidence type="ECO:0000313" key="2">
    <source>
        <dbReference type="EMBL" id="WYY00381.1"/>
    </source>
</evidence>
<feature type="transmembrane region" description="Helical" evidence="1">
    <location>
        <begin position="43"/>
        <end position="62"/>
    </location>
</feature>
<dbReference type="EMBL" id="CP133772">
    <property type="protein sequence ID" value="WYY00381.1"/>
    <property type="molecule type" value="Genomic_DNA"/>
</dbReference>
<name>A0AAX4NI09_9ARCH</name>
<keyword evidence="3" id="KW-1185">Reference proteome</keyword>
<accession>A0AAX4NI09</accession>
<feature type="transmembrane region" description="Helical" evidence="1">
    <location>
        <begin position="12"/>
        <end position="36"/>
    </location>
</feature>
<dbReference type="KEGG" id="omr:OXIME_000951"/>
<protein>
    <recommendedName>
        <fullName evidence="4">Major facilitator superfamily (MFS) profile domain-containing protein</fullName>
    </recommendedName>
</protein>
<evidence type="ECO:0000313" key="3">
    <source>
        <dbReference type="Proteomes" id="UP001451606"/>
    </source>
</evidence>
<dbReference type="GeneID" id="95967687"/>
<reference evidence="2 3" key="1">
    <citation type="submission" date="2023-09" db="EMBL/GenBank/DDBJ databases">
        <authorList>
            <person name="Golyshina O.V."/>
            <person name="Lunev E.A."/>
            <person name="Bargiela R."/>
            <person name="Gaines M.C."/>
            <person name="Daum B."/>
            <person name="Bale N.J."/>
            <person name="Koenen M."/>
            <person name="Sinninghe Damst J.S."/>
            <person name="Yakimov M."/>
            <person name="Golyshin P.N."/>
        </authorList>
    </citation>
    <scope>NUCLEOTIDE SEQUENCE [LARGE SCALE GENOMIC DNA]</scope>
    <source>
        <strain evidence="2 3">M1</strain>
    </source>
</reference>
<evidence type="ECO:0008006" key="4">
    <source>
        <dbReference type="Google" id="ProtNLM"/>
    </source>
</evidence>
<organism evidence="2 3">
    <name type="scientific">Oxyplasma meridianum</name>
    <dbReference type="NCBI Taxonomy" id="3073602"/>
    <lineage>
        <taxon>Archaea</taxon>
        <taxon>Methanobacteriati</taxon>
        <taxon>Thermoplasmatota</taxon>
        <taxon>Thermoplasmata</taxon>
        <taxon>Thermoplasmatales</taxon>
        <taxon>Thermoplasmataceae</taxon>
        <taxon>Oxyplasma</taxon>
    </lineage>
</organism>